<protein>
    <submittedName>
        <fullName evidence="1">Uncharacterized protein</fullName>
    </submittedName>
</protein>
<dbReference type="RefSeq" id="YP_010111869.1">
    <property type="nucleotide sequence ID" value="NC_055885.1"/>
</dbReference>
<dbReference type="InterPro" id="IPR057877">
    <property type="entry name" value="CrAss_Ring_3_4"/>
</dbReference>
<name>A0A7M1S0M5_9CAUD</name>
<dbReference type="GeneID" id="65130321"/>
<dbReference type="EMBL" id="MT774392">
    <property type="protein sequence ID" value="QOR59711.1"/>
    <property type="molecule type" value="Genomic_DNA"/>
</dbReference>
<proteinExistence type="predicted"/>
<reference evidence="1 2" key="1">
    <citation type="submission" date="2020-07" db="EMBL/GenBank/DDBJ databases">
        <title>Taxonomic proposal: Crassvirales, a new order of highly abundant and diverse bacterial viruses.</title>
        <authorList>
            <person name="Shkoporov A.N."/>
            <person name="Stockdale S.R."/>
            <person name="Guerin E."/>
            <person name="Ross R.P."/>
            <person name="Hill C."/>
        </authorList>
    </citation>
    <scope>NUCLEOTIDE SEQUENCE [LARGE SCALE GENOMIC DNA]</scope>
</reference>
<dbReference type="Proteomes" id="UP000594055">
    <property type="component" value="Segment"/>
</dbReference>
<dbReference type="KEGG" id="vg:65130321"/>
<evidence type="ECO:0000313" key="2">
    <source>
        <dbReference type="Proteomes" id="UP000594055"/>
    </source>
</evidence>
<evidence type="ECO:0000313" key="1">
    <source>
        <dbReference type="EMBL" id="QOR59711.1"/>
    </source>
</evidence>
<sequence length="222" mass="25258">MNNKEFSNEFDILYNNLMSNNAAPLNEYEKSVLLTQSQESIVIDIYNGRFNGESFENTEEVTEYISNLVKEVTLSDKIENEAHKNSIFFQLPEDLWFITYESVNLSDESLGCANNKDVIVVPVSQDNFYNVSRNPFRGPNDRRVLRLTIGTKAELVSKYNIKSYTVRYLSRPDPIILEDLTGYGVSINNETKVTECKLNPVIHRAILNRAVSLAKAIWSSGA</sequence>
<dbReference type="Pfam" id="PF25710">
    <property type="entry name" value="CrAss_Ring_3_4"/>
    <property type="match status" value="1"/>
</dbReference>
<organism evidence="1 2">
    <name type="scientific">uncultured phage cr128_1</name>
    <dbReference type="NCBI Taxonomy" id="2772076"/>
    <lineage>
        <taxon>Viruses</taxon>
        <taxon>Duplodnaviria</taxon>
        <taxon>Heunggongvirae</taxon>
        <taxon>Uroviricota</taxon>
        <taxon>Caudoviricetes</taxon>
        <taxon>Crassvirales</taxon>
        <taxon>Steigviridae</taxon>
        <taxon>Asinivirinae</taxon>
        <taxon>Mahlunavirus</taxon>
        <taxon>Mahlunavirus rarus</taxon>
    </lineage>
</organism>
<accession>A0A7M1S0M5</accession>
<keyword evidence="2" id="KW-1185">Reference proteome</keyword>